<keyword evidence="2" id="KW-0663">Pyridoxal phosphate</keyword>
<dbReference type="InterPro" id="IPR015424">
    <property type="entry name" value="PyrdxlP-dep_Trfase"/>
</dbReference>
<dbReference type="InterPro" id="IPR004838">
    <property type="entry name" value="NHTrfase_class1_PyrdxlP-BS"/>
</dbReference>
<keyword evidence="3 5" id="KW-0032">Aminotransferase</keyword>
<reference evidence="5 6" key="1">
    <citation type="submission" date="2016-10" db="EMBL/GenBank/DDBJ databases">
        <title>Complete Genome Sequence of the Nonylphenol-Degrading Bacterium Sphingobium cloacae JCM 10874T.</title>
        <authorList>
            <person name="Ootsuka M."/>
            <person name="Nishizawa T."/>
            <person name="Ohta H."/>
        </authorList>
    </citation>
    <scope>NUCLEOTIDE SEQUENCE [LARGE SCALE GENOMIC DNA]</scope>
    <source>
        <strain evidence="5 6">JCM 10874</strain>
    </source>
</reference>
<proteinExistence type="inferred from homology"/>
<dbReference type="GO" id="GO:0030170">
    <property type="term" value="F:pyridoxal phosphate binding"/>
    <property type="evidence" value="ECO:0007669"/>
    <property type="project" value="InterPro"/>
</dbReference>
<keyword evidence="6" id="KW-1185">Reference proteome</keyword>
<dbReference type="Gene3D" id="3.90.1150.10">
    <property type="entry name" value="Aspartate Aminotransferase, domain 1"/>
    <property type="match status" value="1"/>
</dbReference>
<accession>A0A1E1F0A9</accession>
<keyword evidence="3 5" id="KW-0808">Transferase</keyword>
<dbReference type="EMBL" id="AP017655">
    <property type="protein sequence ID" value="BAV63949.1"/>
    <property type="molecule type" value="Genomic_DNA"/>
</dbReference>
<dbReference type="InterPro" id="IPR015422">
    <property type="entry name" value="PyrdxlP-dep_Trfase_small"/>
</dbReference>
<evidence type="ECO:0000313" key="6">
    <source>
        <dbReference type="Proteomes" id="UP000218272"/>
    </source>
</evidence>
<dbReference type="GO" id="GO:0008483">
    <property type="term" value="F:transaminase activity"/>
    <property type="evidence" value="ECO:0007669"/>
    <property type="project" value="UniProtKB-KW"/>
</dbReference>
<dbReference type="SUPFAM" id="SSF53383">
    <property type="entry name" value="PLP-dependent transferases"/>
    <property type="match status" value="1"/>
</dbReference>
<comment type="cofactor">
    <cofactor evidence="1 3">
        <name>pyridoxal 5'-phosphate</name>
        <dbReference type="ChEBI" id="CHEBI:597326"/>
    </cofactor>
</comment>
<comment type="similarity">
    <text evidence="3">Belongs to the class-I pyridoxal-phosphate-dependent aminotransferase family.</text>
</comment>
<evidence type="ECO:0000259" key="4">
    <source>
        <dbReference type="Pfam" id="PF00155"/>
    </source>
</evidence>
<dbReference type="EC" id="2.6.1.-" evidence="3"/>
<name>A0A1E1F0A9_9SPHN</name>
<protein>
    <recommendedName>
        <fullName evidence="3">Aminotransferase</fullName>
        <ecNumber evidence="3">2.6.1.-</ecNumber>
    </recommendedName>
</protein>
<dbReference type="PANTHER" id="PTHR42885:SF1">
    <property type="entry name" value="THREONINE-PHOSPHATE DECARBOXYLASE"/>
    <property type="match status" value="1"/>
</dbReference>
<evidence type="ECO:0000256" key="1">
    <source>
        <dbReference type="ARBA" id="ARBA00001933"/>
    </source>
</evidence>
<dbReference type="AlphaFoldDB" id="A0A1E1F0A9"/>
<dbReference type="InterPro" id="IPR004839">
    <property type="entry name" value="Aminotransferase_I/II_large"/>
</dbReference>
<evidence type="ECO:0000256" key="3">
    <source>
        <dbReference type="RuleBase" id="RU000481"/>
    </source>
</evidence>
<dbReference type="OrthoDB" id="9799304at2"/>
<dbReference type="InterPro" id="IPR015421">
    <property type="entry name" value="PyrdxlP-dep_Trfase_major"/>
</dbReference>
<dbReference type="PROSITE" id="PS00105">
    <property type="entry name" value="AA_TRANSFER_CLASS_1"/>
    <property type="match status" value="1"/>
</dbReference>
<evidence type="ECO:0000313" key="5">
    <source>
        <dbReference type="EMBL" id="BAV63949.1"/>
    </source>
</evidence>
<feature type="domain" description="Aminotransferase class I/classII large" evidence="4">
    <location>
        <begin position="105"/>
        <end position="322"/>
    </location>
</feature>
<evidence type="ECO:0000256" key="2">
    <source>
        <dbReference type="ARBA" id="ARBA00022898"/>
    </source>
</evidence>
<dbReference type="KEGG" id="sclo:SCLO_1009090"/>
<dbReference type="Pfam" id="PF00155">
    <property type="entry name" value="Aminotran_1_2"/>
    <property type="match status" value="1"/>
</dbReference>
<dbReference type="PANTHER" id="PTHR42885">
    <property type="entry name" value="HISTIDINOL-PHOSPHATE AMINOTRANSFERASE-RELATED"/>
    <property type="match status" value="1"/>
</dbReference>
<dbReference type="CDD" id="cd00609">
    <property type="entry name" value="AAT_like"/>
    <property type="match status" value="1"/>
</dbReference>
<dbReference type="RefSeq" id="WP_066520729.1">
    <property type="nucleotide sequence ID" value="NZ_AP017655.1"/>
</dbReference>
<dbReference type="Proteomes" id="UP000218272">
    <property type="component" value="Chromosome SCLO_1"/>
</dbReference>
<sequence>MKSPWTWHGGDLDAARAWFGEGGDPWIDLSTGINPHGWPGAAGMAIDWRGLPSKTDLREMEEIAAVYFDVDPRHVCALPGTETGLRLASDLLGPRARYLAPCYRTHEDMFPLSSAITAAAMESPDGGTIILANPNNPDGHCWPRDALLDLADRRADEEWLIVDEAFADSDPATSLARDIADDRRLLIFRSFGKFFGLAGLRLGFLLGPEAIVGRMRRKLGAWPVSAAAIAIGRAAYADRDWIAAMRERLPRERRRLDDVLTGCGYSPVGACPLFRLIVADDAMALFERLAKQTILTRPFDYEPRWLRIGLPETEEALDRLQRALLG</sequence>
<gene>
    <name evidence="5" type="ORF">SCLO_1009090</name>
</gene>
<dbReference type="Gene3D" id="3.40.640.10">
    <property type="entry name" value="Type I PLP-dependent aspartate aminotransferase-like (Major domain)"/>
    <property type="match status" value="1"/>
</dbReference>
<organism evidence="5 6">
    <name type="scientific">Sphingobium cloacae</name>
    <dbReference type="NCBI Taxonomy" id="120107"/>
    <lineage>
        <taxon>Bacteria</taxon>
        <taxon>Pseudomonadati</taxon>
        <taxon>Pseudomonadota</taxon>
        <taxon>Alphaproteobacteria</taxon>
        <taxon>Sphingomonadales</taxon>
        <taxon>Sphingomonadaceae</taxon>
        <taxon>Sphingobium</taxon>
    </lineage>
</organism>